<dbReference type="EMBL" id="LT934114">
    <property type="protein sequence ID" value="VAH54669.1"/>
    <property type="molecule type" value="Genomic_DNA"/>
</dbReference>
<feature type="signal peptide" evidence="3">
    <location>
        <begin position="1"/>
        <end position="21"/>
    </location>
</feature>
<dbReference type="Proteomes" id="UP000324705">
    <property type="component" value="Chromosome 2B"/>
</dbReference>
<organism evidence="5 6">
    <name type="scientific">Triticum turgidum subsp. durum</name>
    <name type="common">Durum wheat</name>
    <name type="synonym">Triticum durum</name>
    <dbReference type="NCBI Taxonomy" id="4567"/>
    <lineage>
        <taxon>Eukaryota</taxon>
        <taxon>Viridiplantae</taxon>
        <taxon>Streptophyta</taxon>
        <taxon>Embryophyta</taxon>
        <taxon>Tracheophyta</taxon>
        <taxon>Spermatophyta</taxon>
        <taxon>Magnoliopsida</taxon>
        <taxon>Liliopsida</taxon>
        <taxon>Poales</taxon>
        <taxon>Poaceae</taxon>
        <taxon>BOP clade</taxon>
        <taxon>Pooideae</taxon>
        <taxon>Triticodae</taxon>
        <taxon>Triticeae</taxon>
        <taxon>Triticinae</taxon>
        <taxon>Triticum</taxon>
    </lineage>
</organism>
<feature type="chain" id="PRO_5040306780" description="Wall-associated receptor kinase galacturonan-binding domain-containing protein" evidence="3">
    <location>
        <begin position="22"/>
        <end position="346"/>
    </location>
</feature>
<dbReference type="Gramene" id="TRITD2Bv1G259380.6">
    <property type="protein sequence ID" value="TRITD2Bv1G259380.6"/>
    <property type="gene ID" value="TRITD2Bv1G259380"/>
</dbReference>
<gene>
    <name evidence="5" type="ORF">TRITD_2Bv1G259380</name>
</gene>
<protein>
    <recommendedName>
        <fullName evidence="4">Wall-associated receptor kinase galacturonan-binding domain-containing protein</fullName>
    </recommendedName>
</protein>
<sequence length="346" mass="37737">MSTAMASLVLAVLVLPSATTAGVATARRNCPDRCGKVAKIPYPFGLGPWCSLPGFSLTCADNTSYPLLGNLPIRGFSTDDDDFYFSNPIGVLSSISYSVKMIPGVRDYSLHWEAPDRHFALSSRRSYMYVVGCGVKASLFVGNSTVEFGSCSVACAAEAKIMEKLPNGSCDDGIGCCLIDIRVDLRAFTLNISRTSDSARSKKVYAFISGDMGPIFRPIDALRSMLPAGPEFNPSATLEWAIPYQPNCKRAMEDTASYACVAHHSVCVDLPIGGYFCDCELRASRHLHRQPLHQWRVPKIPTTSGSSIACPSGSLWLHPTEVPLSHVVREREHPLPLWNKARLLCK</sequence>
<feature type="domain" description="Wall-associated receptor kinase galacturonan-binding" evidence="4">
    <location>
        <begin position="30"/>
        <end position="68"/>
    </location>
</feature>
<proteinExistence type="predicted"/>
<dbReference type="PANTHER" id="PTHR33491">
    <property type="entry name" value="OSJNBA0016N04.9 PROTEIN"/>
    <property type="match status" value="1"/>
</dbReference>
<evidence type="ECO:0000259" key="4">
    <source>
        <dbReference type="Pfam" id="PF13947"/>
    </source>
</evidence>
<dbReference type="GO" id="GO:0016020">
    <property type="term" value="C:membrane"/>
    <property type="evidence" value="ECO:0007669"/>
    <property type="project" value="UniProtKB-SubCell"/>
</dbReference>
<accession>A0A9R1RUW0</accession>
<evidence type="ECO:0000256" key="1">
    <source>
        <dbReference type="ARBA" id="ARBA00004167"/>
    </source>
</evidence>
<dbReference type="AlphaFoldDB" id="A0A9R1RUW0"/>
<evidence type="ECO:0000256" key="2">
    <source>
        <dbReference type="ARBA" id="ARBA00022729"/>
    </source>
</evidence>
<name>A0A9R1RUW0_TRITD</name>
<keyword evidence="2 3" id="KW-0732">Signal</keyword>
<evidence type="ECO:0000313" key="5">
    <source>
        <dbReference type="EMBL" id="VAH54669.1"/>
    </source>
</evidence>
<dbReference type="GO" id="GO:0030247">
    <property type="term" value="F:polysaccharide binding"/>
    <property type="evidence" value="ECO:0007669"/>
    <property type="project" value="InterPro"/>
</dbReference>
<evidence type="ECO:0000256" key="3">
    <source>
        <dbReference type="SAM" id="SignalP"/>
    </source>
</evidence>
<comment type="subcellular location">
    <subcellularLocation>
        <location evidence="1">Membrane</location>
        <topology evidence="1">Single-pass membrane protein</topology>
    </subcellularLocation>
</comment>
<reference evidence="5 6" key="1">
    <citation type="submission" date="2017-09" db="EMBL/GenBank/DDBJ databases">
        <authorList>
            <consortium name="International Durum Wheat Genome Sequencing Consortium (IDWGSC)"/>
            <person name="Milanesi L."/>
        </authorList>
    </citation>
    <scope>NUCLEOTIDE SEQUENCE [LARGE SCALE GENOMIC DNA]</scope>
    <source>
        <strain evidence="6">cv. Svevo</strain>
    </source>
</reference>
<keyword evidence="6" id="KW-1185">Reference proteome</keyword>
<dbReference type="Pfam" id="PF13947">
    <property type="entry name" value="GUB_WAK_bind"/>
    <property type="match status" value="1"/>
</dbReference>
<dbReference type="InterPro" id="IPR025287">
    <property type="entry name" value="WAK_GUB"/>
</dbReference>
<evidence type="ECO:0000313" key="6">
    <source>
        <dbReference type="Proteomes" id="UP000324705"/>
    </source>
</evidence>